<keyword evidence="2" id="KW-1185">Reference proteome</keyword>
<dbReference type="RefSeq" id="YP_009908922.1">
    <property type="nucleotide sequence ID" value="NC_049936.1"/>
</dbReference>
<evidence type="ECO:0000313" key="1">
    <source>
        <dbReference type="EMBL" id="QBZ69085.1"/>
    </source>
</evidence>
<dbReference type="GeneID" id="56214489"/>
<organism evidence="1 2">
    <name type="scientific">Enterococcus phage vB_EfaP_Efmus3</name>
    <dbReference type="NCBI Taxonomy" id="2546623"/>
    <lineage>
        <taxon>Viruses</taxon>
        <taxon>Duplodnaviria</taxon>
        <taxon>Heunggongvirae</taxon>
        <taxon>Uroviricota</taxon>
        <taxon>Caudoviricetes</taxon>
        <taxon>Rountreeviridae</taxon>
        <taxon>Sarlesvirinae</taxon>
        <taxon>Copernicusvirus</taxon>
        <taxon>Copernicusvirus Efmus3</taxon>
    </lineage>
</organism>
<protein>
    <submittedName>
        <fullName evidence="1">Uncharacterized protein</fullName>
    </submittedName>
</protein>
<name>A0A4D6DRW7_9CAUD</name>
<sequence length="73" mass="8785">MTVQRPYIIKTARLVKKYSSERHKDVLAYETHETEIYAFNLKDALECFETYLLIDKEILLSIKLRNEEVYDEI</sequence>
<dbReference type="KEGG" id="vg:56214489"/>
<accession>A0A4D6DRW7</accession>
<evidence type="ECO:0000313" key="2">
    <source>
        <dbReference type="Proteomes" id="UP000297142"/>
    </source>
</evidence>
<proteinExistence type="predicted"/>
<reference evidence="1 2" key="1">
    <citation type="submission" date="2019-03" db="EMBL/GenBank/DDBJ databases">
        <title>Bacteriophages that Target Cytolytic Enterococcus faecalis Reduce Features of Ethanol-induced Liver Disease.</title>
        <authorList>
            <person name="Fouts D.E."/>
            <person name="Duan Y."/>
            <person name="White R.C."/>
            <person name="Nguyen K."/>
            <person name="Singh I."/>
            <person name="Schnabl B."/>
        </authorList>
    </citation>
    <scope>NUCLEOTIDE SEQUENCE [LARGE SCALE GENOMIC DNA]</scope>
</reference>
<dbReference type="EMBL" id="MK721185">
    <property type="protein sequence ID" value="QBZ69085.1"/>
    <property type="molecule type" value="Genomic_DNA"/>
</dbReference>
<dbReference type="Proteomes" id="UP000297142">
    <property type="component" value="Segment"/>
</dbReference>